<evidence type="ECO:0000256" key="2">
    <source>
        <dbReference type="ARBA" id="ARBA00008639"/>
    </source>
</evidence>
<dbReference type="AlphaFoldDB" id="A0A270BWZ4"/>
<dbReference type="InterPro" id="IPR027278">
    <property type="entry name" value="ACCD_DCysDesulf"/>
</dbReference>
<comment type="similarity">
    <text evidence="2">Belongs to the ACC deaminase/D-cysteine desulfhydrase family.</text>
</comment>
<keyword evidence="3 5" id="KW-0663">Pyridoxal phosphate</keyword>
<dbReference type="InterPro" id="IPR036052">
    <property type="entry name" value="TrpB-like_PALP_sf"/>
</dbReference>
<dbReference type="PANTHER" id="PTHR43780">
    <property type="entry name" value="1-AMINOCYCLOPROPANE-1-CARBOXYLATE DEAMINASE-RELATED"/>
    <property type="match status" value="1"/>
</dbReference>
<evidence type="ECO:0000256" key="4">
    <source>
        <dbReference type="PIRSR" id="PIRSR006278-1"/>
    </source>
</evidence>
<gene>
    <name evidence="7" type="ORF">B9K05_01480</name>
</gene>
<dbReference type="STRING" id="1231343.Absy_027_105"/>
<comment type="caution">
    <text evidence="7">The sequence shown here is derived from an EMBL/GenBank/DDBJ whole genome shotgun (WGS) entry which is preliminary data.</text>
</comment>
<dbReference type="NCBIfam" id="TIGR01275">
    <property type="entry name" value="ACC_deam_rel"/>
    <property type="match status" value="1"/>
</dbReference>
<accession>A0A270BWZ4</accession>
<dbReference type="InterPro" id="IPR001926">
    <property type="entry name" value="TrpB-like_PALP"/>
</dbReference>
<dbReference type="GO" id="GO:0019148">
    <property type="term" value="F:D-cysteine desulfhydrase activity"/>
    <property type="evidence" value="ECO:0007669"/>
    <property type="project" value="TreeGrafter"/>
</dbReference>
<feature type="modified residue" description="N6-(pyridoxal phosphate)lysine" evidence="5">
    <location>
        <position position="60"/>
    </location>
</feature>
<dbReference type="PANTHER" id="PTHR43780:SF2">
    <property type="entry name" value="1-AMINOCYCLOPROPANE-1-CARBOXYLATE DEAMINASE-RELATED"/>
    <property type="match status" value="1"/>
</dbReference>
<dbReference type="PIRSF" id="PIRSF006278">
    <property type="entry name" value="ACCD_DCysDesulf"/>
    <property type="match status" value="1"/>
</dbReference>
<evidence type="ECO:0000256" key="3">
    <source>
        <dbReference type="ARBA" id="ARBA00022898"/>
    </source>
</evidence>
<evidence type="ECO:0000313" key="8">
    <source>
        <dbReference type="Proteomes" id="UP000216033"/>
    </source>
</evidence>
<feature type="domain" description="Tryptophan synthase beta chain-like PALP" evidence="6">
    <location>
        <begin position="24"/>
        <end position="328"/>
    </location>
</feature>
<proteinExistence type="inferred from homology"/>
<name>A0A270BWZ4_9PROT</name>
<organism evidence="7 8">
    <name type="scientific">Acetobacter syzygii</name>
    <dbReference type="NCBI Taxonomy" id="146476"/>
    <lineage>
        <taxon>Bacteria</taxon>
        <taxon>Pseudomonadati</taxon>
        <taxon>Pseudomonadota</taxon>
        <taxon>Alphaproteobacteria</taxon>
        <taxon>Acetobacterales</taxon>
        <taxon>Acetobacteraceae</taxon>
        <taxon>Acetobacter</taxon>
    </lineage>
</organism>
<dbReference type="EMBL" id="NDFP01000001">
    <property type="protein sequence ID" value="PAL29478.1"/>
    <property type="molecule type" value="Genomic_DNA"/>
</dbReference>
<dbReference type="Pfam" id="PF00291">
    <property type="entry name" value="PALP"/>
    <property type="match status" value="1"/>
</dbReference>
<dbReference type="InterPro" id="IPR005966">
    <property type="entry name" value="D-Cys_desShydrase"/>
</dbReference>
<evidence type="ECO:0000313" key="7">
    <source>
        <dbReference type="EMBL" id="PAL29478.1"/>
    </source>
</evidence>
<evidence type="ECO:0000256" key="1">
    <source>
        <dbReference type="ARBA" id="ARBA00001933"/>
    </source>
</evidence>
<reference evidence="7 8" key="1">
    <citation type="submission" date="2017-04" db="EMBL/GenBank/DDBJ databases">
        <title>Kefir bacterial isolates.</title>
        <authorList>
            <person name="Kim Y."/>
            <person name="Blasche S."/>
            <person name="Patil K.R."/>
        </authorList>
    </citation>
    <scope>NUCLEOTIDE SEQUENCE [LARGE SCALE GENOMIC DNA]</scope>
    <source>
        <strain evidence="7 8">KR-2</strain>
    </source>
</reference>
<evidence type="ECO:0000259" key="6">
    <source>
        <dbReference type="Pfam" id="PF00291"/>
    </source>
</evidence>
<dbReference type="SUPFAM" id="SSF53686">
    <property type="entry name" value="Tryptophan synthase beta subunit-like PLP-dependent enzymes"/>
    <property type="match status" value="1"/>
</dbReference>
<dbReference type="OrthoDB" id="9801249at2"/>
<keyword evidence="8" id="KW-1185">Reference proteome</keyword>
<evidence type="ECO:0000256" key="5">
    <source>
        <dbReference type="PIRSR" id="PIRSR006278-2"/>
    </source>
</evidence>
<dbReference type="Proteomes" id="UP000216033">
    <property type="component" value="Unassembled WGS sequence"/>
</dbReference>
<sequence length="342" mass="36604">MPLPCGRREKQILELNSFARIPLGFMPTPIDALPRLSDELGVQILVKRDDYTGFGGGGNKVRKLEYLMAEALAAKAEVLITTGGHQSNHARMVAACAAKFGMKAMLVLRGNKPEHYQGNLLLDRIFGASLEFLDPDDYFHLIDARFEALAQSVTETGGVPYVIPLGGANATGALGYVRAVREMAEQCKSMNIAPPDTLVLPVGSGGTMAGLLIGCRMFWPQTRVIGVSVSRDAVWFQERIARIANECAALLEVDHTVQPDDVIVADNYVGTSYGVPSADGNAAIERVGRSEGILLDPVYTGKAMAGLFGLVADGTIAPHSRVIFIHCGGSPALFPFADNFVS</sequence>
<comment type="cofactor">
    <cofactor evidence="1">
        <name>pyridoxal 5'-phosphate</name>
        <dbReference type="ChEBI" id="CHEBI:597326"/>
    </cofactor>
</comment>
<dbReference type="Gene3D" id="3.40.50.1100">
    <property type="match status" value="2"/>
</dbReference>
<protein>
    <submittedName>
        <fullName evidence="7">Pyridoxal-5'-phosphate-dependent protein</fullName>
    </submittedName>
</protein>
<feature type="active site" description="Nucleophile" evidence="4">
    <location>
        <position position="87"/>
    </location>
</feature>